<evidence type="ECO:0000313" key="5">
    <source>
        <dbReference type="Proteomes" id="UP001176960"/>
    </source>
</evidence>
<evidence type="ECO:0000313" key="4">
    <source>
        <dbReference type="EMBL" id="CAI9121842.1"/>
    </source>
</evidence>
<feature type="region of interest" description="Disordered" evidence="3">
    <location>
        <begin position="1"/>
        <end position="28"/>
    </location>
</feature>
<name>A0AA35UI34_9PROT</name>
<dbReference type="RefSeq" id="WP_289843040.1">
    <property type="nucleotide sequence ID" value="NZ_CATKSH010000025.1"/>
</dbReference>
<comment type="caution">
    <text evidence="4">The sequence shown here is derived from an EMBL/GenBank/DDBJ whole genome shotgun (WGS) entry which is preliminary data.</text>
</comment>
<dbReference type="GO" id="GO:0043023">
    <property type="term" value="F:ribosomal large subunit binding"/>
    <property type="evidence" value="ECO:0007669"/>
    <property type="project" value="TreeGrafter"/>
</dbReference>
<dbReference type="Proteomes" id="UP001176960">
    <property type="component" value="Unassembled WGS sequence"/>
</dbReference>
<sequence>MAEAAKAAGTPRKKASVAGPRPGKPVTREVAEREALEKALAVIVKSLEDDKAEDVIVLDLAGRASFADRMVIATAIVDRQMAAIAQHIEQKLAEDAGIKRVRIEGANGSDWVLIDVGDIVIHLFKPEARALYGLERMWGEDLDDGSEESITTL</sequence>
<dbReference type="EMBL" id="CATKSH010000025">
    <property type="protein sequence ID" value="CAI9121842.1"/>
    <property type="molecule type" value="Genomic_DNA"/>
</dbReference>
<dbReference type="InterPro" id="IPR043519">
    <property type="entry name" value="NT_sf"/>
</dbReference>
<accession>A0AA35UI34</accession>
<reference evidence="4" key="1">
    <citation type="submission" date="2023-03" db="EMBL/GenBank/DDBJ databases">
        <authorList>
            <person name="Cleenwerck I."/>
        </authorList>
    </citation>
    <scope>NUCLEOTIDE SEQUENCE</scope>
    <source>
        <strain evidence="4">LMG 32879</strain>
    </source>
</reference>
<dbReference type="GO" id="GO:0042256">
    <property type="term" value="P:cytosolic ribosome assembly"/>
    <property type="evidence" value="ECO:0007669"/>
    <property type="project" value="UniProtKB-UniRule"/>
</dbReference>
<keyword evidence="2" id="KW-0678">Repressor</keyword>
<evidence type="ECO:0000256" key="2">
    <source>
        <dbReference type="HAMAP-Rule" id="MF_01477"/>
    </source>
</evidence>
<proteinExistence type="inferred from homology"/>
<organism evidence="4 5">
    <name type="scientific">Brytella acorum</name>
    <dbReference type="NCBI Taxonomy" id="2959299"/>
    <lineage>
        <taxon>Bacteria</taxon>
        <taxon>Pseudomonadati</taxon>
        <taxon>Pseudomonadota</taxon>
        <taxon>Alphaproteobacteria</taxon>
        <taxon>Acetobacterales</taxon>
        <taxon>Acetobacteraceae</taxon>
        <taxon>Brytella</taxon>
    </lineage>
</organism>
<evidence type="ECO:0000256" key="3">
    <source>
        <dbReference type="SAM" id="MobiDB-lite"/>
    </source>
</evidence>
<dbReference type="GO" id="GO:0090071">
    <property type="term" value="P:negative regulation of ribosome biogenesis"/>
    <property type="evidence" value="ECO:0007669"/>
    <property type="project" value="UniProtKB-UniRule"/>
</dbReference>
<comment type="function">
    <text evidence="2">Functions as a ribosomal silencing factor. Interacts with ribosomal protein uL14 (rplN), blocking formation of intersubunit bridge B8. Prevents association of the 30S and 50S ribosomal subunits and the formation of functional ribosomes, thus repressing translation.</text>
</comment>
<keyword evidence="5" id="KW-1185">Reference proteome</keyword>
<dbReference type="AlphaFoldDB" id="A0AA35UI34"/>
<protein>
    <recommendedName>
        <fullName evidence="2">Ribosomal silencing factor RsfS</fullName>
    </recommendedName>
</protein>
<evidence type="ECO:0000256" key="1">
    <source>
        <dbReference type="ARBA" id="ARBA00010574"/>
    </source>
</evidence>
<dbReference type="Pfam" id="PF02410">
    <property type="entry name" value="RsfS"/>
    <property type="match status" value="1"/>
</dbReference>
<dbReference type="NCBIfam" id="TIGR00090">
    <property type="entry name" value="rsfS_iojap_ybeB"/>
    <property type="match status" value="1"/>
</dbReference>
<comment type="subcellular location">
    <subcellularLocation>
        <location evidence="2">Cytoplasm</location>
    </subcellularLocation>
</comment>
<comment type="similarity">
    <text evidence="1 2">Belongs to the Iojap/RsfS family.</text>
</comment>
<dbReference type="Gene3D" id="3.30.460.10">
    <property type="entry name" value="Beta Polymerase, domain 2"/>
    <property type="match status" value="1"/>
</dbReference>
<keyword evidence="2" id="KW-0963">Cytoplasm</keyword>
<dbReference type="HAMAP" id="MF_01477">
    <property type="entry name" value="Iojap_RsfS"/>
    <property type="match status" value="1"/>
</dbReference>
<keyword evidence="2" id="KW-0810">Translation regulation</keyword>
<comment type="subunit">
    <text evidence="2">Interacts with ribosomal protein uL14 (rplN).</text>
</comment>
<dbReference type="SUPFAM" id="SSF81301">
    <property type="entry name" value="Nucleotidyltransferase"/>
    <property type="match status" value="1"/>
</dbReference>
<dbReference type="GO" id="GO:0017148">
    <property type="term" value="P:negative regulation of translation"/>
    <property type="evidence" value="ECO:0007669"/>
    <property type="project" value="UniProtKB-UniRule"/>
</dbReference>
<gene>
    <name evidence="2 4" type="primary">rsfS</name>
    <name evidence="4" type="ORF">LMG32879_002696</name>
</gene>
<dbReference type="InterPro" id="IPR004394">
    <property type="entry name" value="Iojap/RsfS/C7orf30"/>
</dbReference>
<dbReference type="GO" id="GO:0005737">
    <property type="term" value="C:cytoplasm"/>
    <property type="evidence" value="ECO:0007669"/>
    <property type="project" value="UniProtKB-SubCell"/>
</dbReference>
<dbReference type="PANTHER" id="PTHR21043">
    <property type="entry name" value="IOJAP SUPERFAMILY ORTHOLOG"/>
    <property type="match status" value="1"/>
</dbReference>
<dbReference type="PANTHER" id="PTHR21043:SF0">
    <property type="entry name" value="MITOCHONDRIAL ASSEMBLY OF RIBOSOMAL LARGE SUBUNIT PROTEIN 1"/>
    <property type="match status" value="1"/>
</dbReference>